<accession>A0A451BRI5</accession>
<sequence>MKDGLGNELGPDLKAEIGREYQRCQFVKEQLKALGVAFFLFALVMAEFGDEGWAIFWAAVGLIAIVSIHVMSREHSQIEDTPNEIKRIIK</sequence>
<dbReference type="EMBL" id="CAADHB010000179">
    <property type="protein sequence ID" value="VFK80922.1"/>
    <property type="molecule type" value="Genomic_DNA"/>
</dbReference>
<evidence type="ECO:0000313" key="2">
    <source>
        <dbReference type="EMBL" id="VFK80922.1"/>
    </source>
</evidence>
<proteinExistence type="predicted"/>
<protein>
    <recommendedName>
        <fullName evidence="3">2TM domain-containing protein</fullName>
    </recommendedName>
</protein>
<gene>
    <name evidence="2" type="ORF">BECKSD772D_GA0070982_11794</name>
</gene>
<evidence type="ECO:0000256" key="1">
    <source>
        <dbReference type="SAM" id="Phobius"/>
    </source>
</evidence>
<reference evidence="2" key="1">
    <citation type="submission" date="2019-02" db="EMBL/GenBank/DDBJ databases">
        <authorList>
            <person name="Gruber-Vodicka R. H."/>
            <person name="Seah K. B. B."/>
        </authorList>
    </citation>
    <scope>NUCLEOTIDE SEQUENCE</scope>
    <source>
        <strain evidence="2">BECK_S127</strain>
    </source>
</reference>
<name>A0A451BRI5_9GAMM</name>
<dbReference type="AlphaFoldDB" id="A0A451BRI5"/>
<keyword evidence="1" id="KW-0812">Transmembrane</keyword>
<organism evidence="2">
    <name type="scientific">Candidatus Kentrum sp. SD</name>
    <dbReference type="NCBI Taxonomy" id="2126332"/>
    <lineage>
        <taxon>Bacteria</taxon>
        <taxon>Pseudomonadati</taxon>
        <taxon>Pseudomonadota</taxon>
        <taxon>Gammaproteobacteria</taxon>
        <taxon>Candidatus Kentrum</taxon>
    </lineage>
</organism>
<keyword evidence="1" id="KW-1133">Transmembrane helix</keyword>
<feature type="transmembrane region" description="Helical" evidence="1">
    <location>
        <begin position="31"/>
        <end position="48"/>
    </location>
</feature>
<evidence type="ECO:0008006" key="3">
    <source>
        <dbReference type="Google" id="ProtNLM"/>
    </source>
</evidence>
<keyword evidence="1" id="KW-0472">Membrane</keyword>
<feature type="transmembrane region" description="Helical" evidence="1">
    <location>
        <begin position="54"/>
        <end position="71"/>
    </location>
</feature>